<comment type="caution">
    <text evidence="2">The sequence shown here is derived from an EMBL/GenBank/DDBJ whole genome shotgun (WGS) entry which is preliminary data.</text>
</comment>
<name>A0A9J5YGP5_SOLCO</name>
<protein>
    <submittedName>
        <fullName evidence="2">Uncharacterized protein</fullName>
    </submittedName>
</protein>
<keyword evidence="3" id="KW-1185">Reference proteome</keyword>
<proteinExistence type="predicted"/>
<sequence length="243" mass="27684">METSEATRFLQHKEDQEESVIIWMGKENLLLPSLQWRPVRSPKSNPGTNVSTNIASQVSERNSVDRKELIAHSPPLPPSSNEYPHQKQKIMETSEGARFLELKEEDVWRENNEQYLLLPSLQWRPVRSPGSNPGTNSFTDVTSQISERNFVGQKEVAHPPPLPFSDNNEATRFLEHKQEVIIWKGKENLLLPSLQWRPVRSPRSNPGTNVVTSQISKRNFAGCKEVSHPPPGRKEVEISMATH</sequence>
<evidence type="ECO:0000256" key="1">
    <source>
        <dbReference type="SAM" id="MobiDB-lite"/>
    </source>
</evidence>
<dbReference type="EMBL" id="JACXVP010000006">
    <property type="protein sequence ID" value="KAG5598174.1"/>
    <property type="molecule type" value="Genomic_DNA"/>
</dbReference>
<accession>A0A9J5YGP5</accession>
<dbReference type="Proteomes" id="UP000824120">
    <property type="component" value="Chromosome 6"/>
</dbReference>
<organism evidence="2 3">
    <name type="scientific">Solanum commersonii</name>
    <name type="common">Commerson's wild potato</name>
    <name type="synonym">Commerson's nightshade</name>
    <dbReference type="NCBI Taxonomy" id="4109"/>
    <lineage>
        <taxon>Eukaryota</taxon>
        <taxon>Viridiplantae</taxon>
        <taxon>Streptophyta</taxon>
        <taxon>Embryophyta</taxon>
        <taxon>Tracheophyta</taxon>
        <taxon>Spermatophyta</taxon>
        <taxon>Magnoliopsida</taxon>
        <taxon>eudicotyledons</taxon>
        <taxon>Gunneridae</taxon>
        <taxon>Pentapetalae</taxon>
        <taxon>asterids</taxon>
        <taxon>lamiids</taxon>
        <taxon>Solanales</taxon>
        <taxon>Solanaceae</taxon>
        <taxon>Solanoideae</taxon>
        <taxon>Solaneae</taxon>
        <taxon>Solanum</taxon>
    </lineage>
</organism>
<dbReference type="OrthoDB" id="1327774at2759"/>
<dbReference type="PANTHER" id="PTHR33592">
    <property type="entry name" value="TRANSMEMBRANE PROTEIN"/>
    <property type="match status" value="1"/>
</dbReference>
<reference evidence="2 3" key="1">
    <citation type="submission" date="2020-09" db="EMBL/GenBank/DDBJ databases">
        <title>De no assembly of potato wild relative species, Solanum commersonii.</title>
        <authorList>
            <person name="Cho K."/>
        </authorList>
    </citation>
    <scope>NUCLEOTIDE SEQUENCE [LARGE SCALE GENOMIC DNA]</scope>
    <source>
        <strain evidence="2">LZ3.2</strain>
        <tissue evidence="2">Leaf</tissue>
    </source>
</reference>
<gene>
    <name evidence="2" type="ORF">H5410_029544</name>
</gene>
<evidence type="ECO:0000313" key="2">
    <source>
        <dbReference type="EMBL" id="KAG5598174.1"/>
    </source>
</evidence>
<feature type="region of interest" description="Disordered" evidence="1">
    <location>
        <begin position="223"/>
        <end position="243"/>
    </location>
</feature>
<dbReference type="AlphaFoldDB" id="A0A9J5YGP5"/>
<dbReference type="PANTHER" id="PTHR33592:SF3">
    <property type="entry name" value="TRANSMEMBRANE PROTEIN"/>
    <property type="match status" value="1"/>
</dbReference>
<evidence type="ECO:0000313" key="3">
    <source>
        <dbReference type="Proteomes" id="UP000824120"/>
    </source>
</evidence>